<organism evidence="1">
    <name type="scientific">marine sediment metagenome</name>
    <dbReference type="NCBI Taxonomy" id="412755"/>
    <lineage>
        <taxon>unclassified sequences</taxon>
        <taxon>metagenomes</taxon>
        <taxon>ecological metagenomes</taxon>
    </lineage>
</organism>
<sequence>MNSEKLAEQFHESYEELAPAFSYKTRKASAVPWKDVPEQNKKLMIAVSEKVMVPTIQQARAEVLAAVLDVAIEMRLRARVCWSREHSRECVCGPRLDEFAGRFEKLQPAASALEALLREEREKCCKVMCVRCAEGNKPFDTGSTIWLHALKKKLSDHEIQHWNEECTADAIRQLEKARAEGKG</sequence>
<reference evidence="1" key="1">
    <citation type="journal article" date="2015" name="Nature">
        <title>Complex archaea that bridge the gap between prokaryotes and eukaryotes.</title>
        <authorList>
            <person name="Spang A."/>
            <person name="Saw J.H."/>
            <person name="Jorgensen S.L."/>
            <person name="Zaremba-Niedzwiedzka K."/>
            <person name="Martijn J."/>
            <person name="Lind A.E."/>
            <person name="van Eijk R."/>
            <person name="Schleper C."/>
            <person name="Guy L."/>
            <person name="Ettema T.J."/>
        </authorList>
    </citation>
    <scope>NUCLEOTIDE SEQUENCE</scope>
</reference>
<comment type="caution">
    <text evidence="1">The sequence shown here is derived from an EMBL/GenBank/DDBJ whole genome shotgun (WGS) entry which is preliminary data.</text>
</comment>
<proteinExistence type="predicted"/>
<protein>
    <submittedName>
        <fullName evidence="1">Uncharacterized protein</fullName>
    </submittedName>
</protein>
<gene>
    <name evidence="1" type="ORF">LCGC14_1221700</name>
</gene>
<evidence type="ECO:0000313" key="1">
    <source>
        <dbReference type="EMBL" id="KKM92101.1"/>
    </source>
</evidence>
<accession>A0A0F9LY66</accession>
<dbReference type="EMBL" id="LAZR01006439">
    <property type="protein sequence ID" value="KKM92101.1"/>
    <property type="molecule type" value="Genomic_DNA"/>
</dbReference>
<name>A0A0F9LY66_9ZZZZ</name>
<dbReference type="AlphaFoldDB" id="A0A0F9LY66"/>